<dbReference type="GO" id="GO:0033818">
    <property type="term" value="F:beta-ketoacyl-acyl-carrier-protein synthase III activity"/>
    <property type="evidence" value="ECO:0007669"/>
    <property type="project" value="UniProtKB-EC"/>
</dbReference>
<dbReference type="Pfam" id="PF08541">
    <property type="entry name" value="ACP_syn_III_C"/>
    <property type="match status" value="1"/>
</dbReference>
<evidence type="ECO:0000259" key="4">
    <source>
        <dbReference type="Pfam" id="PF08545"/>
    </source>
</evidence>
<proteinExistence type="predicted"/>
<dbReference type="PANTHER" id="PTHR34069">
    <property type="entry name" value="3-OXOACYL-[ACYL-CARRIER-PROTEIN] SYNTHASE 3"/>
    <property type="match status" value="1"/>
</dbReference>
<dbReference type="GO" id="GO:0044550">
    <property type="term" value="P:secondary metabolite biosynthetic process"/>
    <property type="evidence" value="ECO:0007669"/>
    <property type="project" value="TreeGrafter"/>
</dbReference>
<dbReference type="PANTHER" id="PTHR34069:SF2">
    <property type="entry name" value="BETA-KETOACYL-[ACYL-CARRIER-PROTEIN] SYNTHASE III"/>
    <property type="match status" value="1"/>
</dbReference>
<dbReference type="InterPro" id="IPR016039">
    <property type="entry name" value="Thiolase-like"/>
</dbReference>
<evidence type="ECO:0000259" key="3">
    <source>
        <dbReference type="Pfam" id="PF08541"/>
    </source>
</evidence>
<keyword evidence="2 5" id="KW-0012">Acyltransferase</keyword>
<dbReference type="Proteomes" id="UP000190973">
    <property type="component" value="Unassembled WGS sequence"/>
</dbReference>
<dbReference type="GO" id="GO:0006633">
    <property type="term" value="P:fatty acid biosynthetic process"/>
    <property type="evidence" value="ECO:0007669"/>
    <property type="project" value="InterPro"/>
</dbReference>
<dbReference type="SUPFAM" id="SSF53901">
    <property type="entry name" value="Thiolase-like"/>
    <property type="match status" value="2"/>
</dbReference>
<evidence type="ECO:0000256" key="2">
    <source>
        <dbReference type="ARBA" id="ARBA00023315"/>
    </source>
</evidence>
<feature type="domain" description="Beta-ketoacyl-[acyl-carrier-protein] synthase III N-terminal" evidence="4">
    <location>
        <begin position="119"/>
        <end position="198"/>
    </location>
</feature>
<evidence type="ECO:0000313" key="5">
    <source>
        <dbReference type="EMBL" id="OOM59765.1"/>
    </source>
</evidence>
<dbReference type="Pfam" id="PF08545">
    <property type="entry name" value="ACP_syn_III"/>
    <property type="match status" value="1"/>
</dbReference>
<gene>
    <name evidence="5" type="primary">fabH_3</name>
    <name evidence="5" type="ORF">CLBCK_33110</name>
</gene>
<organism evidence="5 6">
    <name type="scientific">Clostridium beijerinckii</name>
    <name type="common">Clostridium MP</name>
    <dbReference type="NCBI Taxonomy" id="1520"/>
    <lineage>
        <taxon>Bacteria</taxon>
        <taxon>Bacillati</taxon>
        <taxon>Bacillota</taxon>
        <taxon>Clostridia</taxon>
        <taxon>Eubacteriales</taxon>
        <taxon>Clostridiaceae</taxon>
        <taxon>Clostridium</taxon>
    </lineage>
</organism>
<dbReference type="Gene3D" id="3.40.47.10">
    <property type="match status" value="1"/>
</dbReference>
<reference evidence="5 6" key="1">
    <citation type="submission" date="2016-05" db="EMBL/GenBank/DDBJ databases">
        <title>Microbial solvent formation.</title>
        <authorList>
            <person name="Poehlein A."/>
            <person name="Montoya Solano J.D."/>
            <person name="Flitsch S."/>
            <person name="Krabben P."/>
            <person name="Duerre P."/>
            <person name="Daniel R."/>
        </authorList>
    </citation>
    <scope>NUCLEOTIDE SEQUENCE [LARGE SCALE GENOMIC DNA]</scope>
    <source>
        <strain evidence="5 6">DSM 53</strain>
    </source>
</reference>
<keyword evidence="1 5" id="KW-0808">Transferase</keyword>
<dbReference type="InterPro" id="IPR013747">
    <property type="entry name" value="ACP_syn_III_C"/>
</dbReference>
<dbReference type="EMBL" id="LZZI01000067">
    <property type="protein sequence ID" value="OOM59765.1"/>
    <property type="molecule type" value="Genomic_DNA"/>
</dbReference>
<dbReference type="AlphaFoldDB" id="A0A1S8S3C2"/>
<dbReference type="InterPro" id="IPR013751">
    <property type="entry name" value="ACP_syn_III_N"/>
</dbReference>
<name>A0A1S8S3C2_CLOBE</name>
<evidence type="ECO:0000313" key="6">
    <source>
        <dbReference type="Proteomes" id="UP000190973"/>
    </source>
</evidence>
<protein>
    <submittedName>
        <fullName evidence="5">3-oxoacyl-[acyl-carrier-protein] synthase 3</fullName>
        <ecNumber evidence="5">2.3.1.180</ecNumber>
    </submittedName>
</protein>
<accession>A0A1S8S3C2</accession>
<dbReference type="EC" id="2.3.1.180" evidence="5"/>
<sequence length="342" mass="38295">MNNTKKHFSNVLIRGMGTYLAANKVGNEPYIEQFKEYNIDLEHIFEALGRKYRYVSTDIEETTITMAVKAAEKALNNVDYSVDDLDVIVFASNTPEYLSPSNALLIQNKLDAKNVKVVFDINCDCAGMTLAIDTVTRLLKTNKRYKKGLVVGSVMMSAYGRKDDVSTVGFSDNASAVVLELVEEDIERGFIDSVQITDTSFEIDFVRNPQIGFSKYLRTDIADKETLKFSSHPKGGTPYTKIWTDLTLDLCENNGLTIDELDYVLLSPLAKHTCEDFIQSVYPDTYENKFTFQSEELGYLGLNSEIFQLEDAIKRGIVSEGSNVLMNGTGVGITTLMALYRL</sequence>
<comment type="caution">
    <text evidence="5">The sequence shown here is derived from an EMBL/GenBank/DDBJ whole genome shotgun (WGS) entry which is preliminary data.</text>
</comment>
<feature type="domain" description="Beta-ketoacyl-[acyl-carrier-protein] synthase III C-terminal" evidence="3">
    <location>
        <begin position="251"/>
        <end position="341"/>
    </location>
</feature>
<dbReference type="GO" id="GO:0004315">
    <property type="term" value="F:3-oxoacyl-[acyl-carrier-protein] synthase activity"/>
    <property type="evidence" value="ECO:0007669"/>
    <property type="project" value="InterPro"/>
</dbReference>
<evidence type="ECO:0000256" key="1">
    <source>
        <dbReference type="ARBA" id="ARBA00022679"/>
    </source>
</evidence>
<dbReference type="RefSeq" id="WP_077839721.1">
    <property type="nucleotide sequence ID" value="NZ_JABTAE010000001.1"/>
</dbReference>